<evidence type="ECO:0000259" key="6">
    <source>
        <dbReference type="Pfam" id="PF04542"/>
    </source>
</evidence>
<dbReference type="Pfam" id="PF04542">
    <property type="entry name" value="Sigma70_r2"/>
    <property type="match status" value="1"/>
</dbReference>
<dbReference type="Gene3D" id="1.10.10.10">
    <property type="entry name" value="Winged helix-like DNA-binding domain superfamily/Winged helix DNA-binding domain"/>
    <property type="match status" value="1"/>
</dbReference>
<comment type="subunit">
    <text evidence="2">Interacts transiently with the RNA polymerase catalytic core formed by RpoA, RpoB, RpoC and RpoZ (2 alpha, 1 beta, 1 beta' and 1 omega subunit) to form the RNA polymerase holoenzyme that can initiate transcription.</text>
</comment>
<dbReference type="RefSeq" id="WP_241998992.1">
    <property type="nucleotide sequence ID" value="NZ_SLWM01000014.1"/>
</dbReference>
<dbReference type="CDD" id="cd06171">
    <property type="entry name" value="Sigma70_r4"/>
    <property type="match status" value="1"/>
</dbReference>
<proteinExistence type="inferred from homology"/>
<dbReference type="InterPro" id="IPR032710">
    <property type="entry name" value="NTF2-like_dom_sf"/>
</dbReference>
<gene>
    <name evidence="8" type="ORF">EV644_114141</name>
</gene>
<dbReference type="SUPFAM" id="SSF88946">
    <property type="entry name" value="Sigma2 domain of RNA polymerase sigma factors"/>
    <property type="match status" value="1"/>
</dbReference>
<keyword evidence="3" id="KW-0805">Transcription regulation</keyword>
<evidence type="ECO:0000313" key="9">
    <source>
        <dbReference type="Proteomes" id="UP000295818"/>
    </source>
</evidence>
<dbReference type="InterPro" id="IPR007627">
    <property type="entry name" value="RNA_pol_sigma70_r2"/>
</dbReference>
<organism evidence="8 9">
    <name type="scientific">Kribbella orskensis</name>
    <dbReference type="NCBI Taxonomy" id="2512216"/>
    <lineage>
        <taxon>Bacteria</taxon>
        <taxon>Bacillati</taxon>
        <taxon>Actinomycetota</taxon>
        <taxon>Actinomycetes</taxon>
        <taxon>Propionibacteriales</taxon>
        <taxon>Kribbellaceae</taxon>
        <taxon>Kribbella</taxon>
    </lineage>
</organism>
<comment type="similarity">
    <text evidence="1">Belongs to the sigma-70 factor family. ECF subfamily.</text>
</comment>
<evidence type="ECO:0000256" key="5">
    <source>
        <dbReference type="ARBA" id="ARBA00023163"/>
    </source>
</evidence>
<feature type="domain" description="RNA polymerase sigma-70 region 2" evidence="6">
    <location>
        <begin position="11"/>
        <end position="74"/>
    </location>
</feature>
<dbReference type="SUPFAM" id="SSF88659">
    <property type="entry name" value="Sigma3 and sigma4 domains of RNA polymerase sigma factors"/>
    <property type="match status" value="1"/>
</dbReference>
<dbReference type="NCBIfam" id="NF007214">
    <property type="entry name" value="PRK09636.1"/>
    <property type="match status" value="1"/>
</dbReference>
<dbReference type="InterPro" id="IPR014303">
    <property type="entry name" value="RNA_pol_sigma-70_ECF"/>
</dbReference>
<dbReference type="InterPro" id="IPR013249">
    <property type="entry name" value="RNA_pol_sigma70_r4_t2"/>
</dbReference>
<dbReference type="PANTHER" id="PTHR30173">
    <property type="entry name" value="SIGMA 19 FACTOR"/>
    <property type="match status" value="1"/>
</dbReference>
<evidence type="ECO:0000256" key="4">
    <source>
        <dbReference type="ARBA" id="ARBA00023082"/>
    </source>
</evidence>
<sequence length="308" mass="33916">MSVDVDGLEVFQQQRGRMFGIAYRILGTATDAEEVLQDAWLRWQAIDRSRVDDPAAYLAKTVTNLCLTRLTTARARRETYVGEWLPEPVLTDPRLDDLGPLEVVAERESVSMALLMLLERLSPAERAAYVLREAFGYSHREVAELIGTTEANARQLHSRARRRVAAETPPRRVDPGRWRQLVERFIAAAQLGDIAGLEALLAEDVVSRADGGGKVVAARNPVIGRQKVARYLIGALEKFGAGVVPGFAEVNGEPAVVAVGPDGVRAVCFLRFDDQDRLVALELAMNPDKLSFTERQLSRIGGLSSLGW</sequence>
<protein>
    <submittedName>
        <fullName evidence="8">RNA polymerase sigma-70 factor (ECF subfamily)</fullName>
    </submittedName>
</protein>
<keyword evidence="4" id="KW-0731">Sigma factor</keyword>
<dbReference type="Pfam" id="PF08281">
    <property type="entry name" value="Sigma70_r4_2"/>
    <property type="match status" value="1"/>
</dbReference>
<dbReference type="SUPFAM" id="SSF54427">
    <property type="entry name" value="NTF2-like"/>
    <property type="match status" value="1"/>
</dbReference>
<dbReference type="InterPro" id="IPR014284">
    <property type="entry name" value="RNA_pol_sigma-70_dom"/>
</dbReference>
<evidence type="ECO:0000256" key="3">
    <source>
        <dbReference type="ARBA" id="ARBA00023015"/>
    </source>
</evidence>
<keyword evidence="9" id="KW-1185">Reference proteome</keyword>
<dbReference type="PANTHER" id="PTHR30173:SF36">
    <property type="entry name" value="ECF RNA POLYMERASE SIGMA FACTOR SIGJ"/>
    <property type="match status" value="1"/>
</dbReference>
<evidence type="ECO:0000313" key="8">
    <source>
        <dbReference type="EMBL" id="TCO17493.1"/>
    </source>
</evidence>
<dbReference type="Gene3D" id="3.10.450.50">
    <property type="match status" value="1"/>
</dbReference>
<dbReference type="NCBIfam" id="TIGR02937">
    <property type="entry name" value="sigma70-ECF"/>
    <property type="match status" value="1"/>
</dbReference>
<dbReference type="InterPro" id="IPR013325">
    <property type="entry name" value="RNA_pol_sigma_r2"/>
</dbReference>
<dbReference type="Gene3D" id="1.10.1740.10">
    <property type="match status" value="1"/>
</dbReference>
<accession>A0ABY2BE96</accession>
<dbReference type="NCBIfam" id="TIGR02957">
    <property type="entry name" value="SigX4"/>
    <property type="match status" value="1"/>
</dbReference>
<dbReference type="InterPro" id="IPR036388">
    <property type="entry name" value="WH-like_DNA-bd_sf"/>
</dbReference>
<reference evidence="8 9" key="1">
    <citation type="journal article" date="2015" name="Stand. Genomic Sci.">
        <title>Genomic Encyclopedia of Bacterial and Archaeal Type Strains, Phase III: the genomes of soil and plant-associated and newly described type strains.</title>
        <authorList>
            <person name="Whitman W.B."/>
            <person name="Woyke T."/>
            <person name="Klenk H.P."/>
            <person name="Zhou Y."/>
            <person name="Lilburn T.G."/>
            <person name="Beck B.J."/>
            <person name="De Vos P."/>
            <person name="Vandamme P."/>
            <person name="Eisen J.A."/>
            <person name="Garrity G."/>
            <person name="Hugenholtz P."/>
            <person name="Kyrpides N.C."/>
        </authorList>
    </citation>
    <scope>NUCLEOTIDE SEQUENCE [LARGE SCALE GENOMIC DNA]</scope>
    <source>
        <strain evidence="8 9">VKM Ac-2538</strain>
    </source>
</reference>
<comment type="caution">
    <text evidence="8">The sequence shown here is derived from an EMBL/GenBank/DDBJ whole genome shotgun (WGS) entry which is preliminary data.</text>
</comment>
<feature type="domain" description="RNA polymerase sigma factor 70 region 4 type 2" evidence="7">
    <location>
        <begin position="112"/>
        <end position="163"/>
    </location>
</feature>
<dbReference type="Proteomes" id="UP000295818">
    <property type="component" value="Unassembled WGS sequence"/>
</dbReference>
<dbReference type="InterPro" id="IPR013324">
    <property type="entry name" value="RNA_pol_sigma_r3/r4-like"/>
</dbReference>
<evidence type="ECO:0000259" key="7">
    <source>
        <dbReference type="Pfam" id="PF08281"/>
    </source>
</evidence>
<evidence type="ECO:0000256" key="2">
    <source>
        <dbReference type="ARBA" id="ARBA00011344"/>
    </source>
</evidence>
<name>A0ABY2BE96_9ACTN</name>
<dbReference type="EMBL" id="SLWM01000014">
    <property type="protein sequence ID" value="TCO17493.1"/>
    <property type="molecule type" value="Genomic_DNA"/>
</dbReference>
<keyword evidence="5" id="KW-0804">Transcription</keyword>
<evidence type="ECO:0000256" key="1">
    <source>
        <dbReference type="ARBA" id="ARBA00010641"/>
    </source>
</evidence>
<dbReference type="InterPro" id="IPR052704">
    <property type="entry name" value="ECF_Sigma-70_Domain"/>
</dbReference>